<evidence type="ECO:0000313" key="4">
    <source>
        <dbReference type="Proteomes" id="UP000176484"/>
    </source>
</evidence>
<evidence type="ECO:0000256" key="1">
    <source>
        <dbReference type="SAM" id="Coils"/>
    </source>
</evidence>
<organism evidence="3 4">
    <name type="scientific">Candidatus Nomurabacteria bacterium GWB1_40_6</name>
    <dbReference type="NCBI Taxonomy" id="1801727"/>
    <lineage>
        <taxon>Bacteria</taxon>
        <taxon>Candidatus Nomuraibacteriota</taxon>
    </lineage>
</organism>
<feature type="region of interest" description="Disordered" evidence="2">
    <location>
        <begin position="57"/>
        <end position="80"/>
    </location>
</feature>
<dbReference type="Proteomes" id="UP000176484">
    <property type="component" value="Unassembled WGS sequence"/>
</dbReference>
<dbReference type="AlphaFoldDB" id="A0A1F6TNU0"/>
<name>A0A1F6TNU0_9BACT</name>
<feature type="compositionally biased region" description="Polar residues" evidence="2">
    <location>
        <begin position="57"/>
        <end position="66"/>
    </location>
</feature>
<sequence length="298" mass="34212">MDSEKDFLKRDLGNAESKEEIEKLIDDAETMGHDDIVEMAKEKLAAVLAQAQMAETTPPAQISQVESMGGSVDEVQGRTKEVDVEIDTVKAETEQKIGEVSGGEKVDDNQNEKLNGETQEEKEIVPPKTDKEKEDDWWAGRKVVKEKRRQLESERKEWERQASERIKQRQQDLDKNGDILDRNKARDELYIQEVVSPILQQLRDDGKWVEYFQLRRDLVGGESNLTFNPEELAKLRTYMTADGNADLDESLRVFAKKIKDSYKNRRDQYATLKEFIESGSSGYDMIAAKNSLRFTEDL</sequence>
<protein>
    <submittedName>
        <fullName evidence="3">Uncharacterized protein</fullName>
    </submittedName>
</protein>
<proteinExistence type="predicted"/>
<reference evidence="3 4" key="1">
    <citation type="journal article" date="2016" name="Nat. Commun.">
        <title>Thousands of microbial genomes shed light on interconnected biogeochemical processes in an aquifer system.</title>
        <authorList>
            <person name="Anantharaman K."/>
            <person name="Brown C.T."/>
            <person name="Hug L.A."/>
            <person name="Sharon I."/>
            <person name="Castelle C.J."/>
            <person name="Probst A.J."/>
            <person name="Thomas B.C."/>
            <person name="Singh A."/>
            <person name="Wilkins M.J."/>
            <person name="Karaoz U."/>
            <person name="Brodie E.L."/>
            <person name="Williams K.H."/>
            <person name="Hubbard S.S."/>
            <person name="Banfield J.F."/>
        </authorList>
    </citation>
    <scope>NUCLEOTIDE SEQUENCE [LARGE SCALE GENOMIC DNA]</scope>
</reference>
<keyword evidence="1" id="KW-0175">Coiled coil</keyword>
<feature type="coiled-coil region" evidence="1">
    <location>
        <begin position="141"/>
        <end position="168"/>
    </location>
</feature>
<evidence type="ECO:0000313" key="3">
    <source>
        <dbReference type="EMBL" id="OGI46780.1"/>
    </source>
</evidence>
<comment type="caution">
    <text evidence="3">The sequence shown here is derived from an EMBL/GenBank/DDBJ whole genome shotgun (WGS) entry which is preliminary data.</text>
</comment>
<accession>A0A1F6TNU0</accession>
<gene>
    <name evidence="3" type="ORF">A2121_00225</name>
</gene>
<feature type="region of interest" description="Disordered" evidence="2">
    <location>
        <begin position="93"/>
        <end position="136"/>
    </location>
</feature>
<dbReference type="EMBL" id="MFTD01000013">
    <property type="protein sequence ID" value="OGI46780.1"/>
    <property type="molecule type" value="Genomic_DNA"/>
</dbReference>
<evidence type="ECO:0000256" key="2">
    <source>
        <dbReference type="SAM" id="MobiDB-lite"/>
    </source>
</evidence>